<dbReference type="EMBL" id="AMQN01002971">
    <property type="status" value="NOT_ANNOTATED_CDS"/>
    <property type="molecule type" value="Genomic_DNA"/>
</dbReference>
<accession>R7TI04</accession>
<gene>
    <name evidence="5" type="ORF">CAPTEDRAFT_178724</name>
</gene>
<dbReference type="HOGENOM" id="CLU_029972_1_2_1"/>
<dbReference type="CDD" id="cd05804">
    <property type="entry name" value="StaR_like"/>
    <property type="match status" value="1"/>
</dbReference>
<dbReference type="Proteomes" id="UP000014760">
    <property type="component" value="Unassembled WGS sequence"/>
</dbReference>
<reference evidence="7" key="1">
    <citation type="submission" date="2012-12" db="EMBL/GenBank/DDBJ databases">
        <authorList>
            <person name="Hellsten U."/>
            <person name="Grimwood J."/>
            <person name="Chapman J.A."/>
            <person name="Shapiro H."/>
            <person name="Aerts A."/>
            <person name="Otillar R.P."/>
            <person name="Terry A.Y."/>
            <person name="Boore J.L."/>
            <person name="Simakov O."/>
            <person name="Marletaz F."/>
            <person name="Cho S.-J."/>
            <person name="Edsinger-Gonzales E."/>
            <person name="Havlak P."/>
            <person name="Kuo D.-H."/>
            <person name="Larsson T."/>
            <person name="Lv J."/>
            <person name="Arendt D."/>
            <person name="Savage R."/>
            <person name="Osoegawa K."/>
            <person name="de Jong P."/>
            <person name="Lindberg D.R."/>
            <person name="Seaver E.C."/>
            <person name="Weisblat D.A."/>
            <person name="Putnam N.H."/>
            <person name="Grigoriev I.V."/>
            <person name="Rokhsar D.S."/>
        </authorList>
    </citation>
    <scope>NUCLEOTIDE SEQUENCE</scope>
    <source>
        <strain evidence="7">I ESC-2004</strain>
    </source>
</reference>
<dbReference type="SUPFAM" id="SSF48452">
    <property type="entry name" value="TPR-like"/>
    <property type="match status" value="1"/>
</dbReference>
<comment type="similarity">
    <text evidence="1">Belongs to the TTC38 family.</text>
</comment>
<keyword evidence="4" id="KW-0802">TPR repeat</keyword>
<name>R7TI04_CAPTE</name>
<dbReference type="PANTHER" id="PTHR16263">
    <property type="entry name" value="TETRATRICOPEPTIDE REPEAT PROTEIN 38"/>
    <property type="match status" value="1"/>
</dbReference>
<evidence type="ECO:0000313" key="7">
    <source>
        <dbReference type="Proteomes" id="UP000014760"/>
    </source>
</evidence>
<reference evidence="6" key="3">
    <citation type="submission" date="2015-06" db="UniProtKB">
        <authorList>
            <consortium name="EnsemblMetazoa"/>
        </authorList>
    </citation>
    <scope>IDENTIFICATION</scope>
</reference>
<evidence type="ECO:0000256" key="1">
    <source>
        <dbReference type="ARBA" id="ARBA00005857"/>
    </source>
</evidence>
<dbReference type="OrthoDB" id="1427555at2759"/>
<evidence type="ECO:0000313" key="5">
    <source>
        <dbReference type="EMBL" id="ELT91181.1"/>
    </source>
</evidence>
<sequence>MSTTSDEAAKMMHATLWQDWSFRNDPTLGGTATTLNAALNADPNCIMAHVLQNLAANAANEKYRSGNQMQNAEKLLKLADDIKANERERMHCKAVYSLARGKLDDACRVWDRLLAKYPRDTLALQLAFYSFIHSGRWTEQRDLTNRVLPHYNPKEIGYGFLLGLHSFALEENGDYAKAEKIGKQALYLNPHDGWATHAMSHVYEMQGRVQEGIQFMESTEDNWKGSDMIAHHNYWHWALFNVENGQYDEALSLFDDHIQPIALQRGTSFSGQDTASLLFRLEMEGVNVGGRWSEVCKAWSPRANDHVFAFSDVHMLMAFLGANDTQKRDEFVHSLDEYLNSESCEDNHRVSVEVGSPLSQAIIAYKDGNYADCVELLYPLRYEIWKIGASHAQRDLFAMLLINAALKSSDVEHRVLAKHLCVERKALKTNSPMTDRWMDALNA</sequence>
<dbReference type="Gene3D" id="1.25.40.10">
    <property type="entry name" value="Tetratricopeptide repeat domain"/>
    <property type="match status" value="1"/>
</dbReference>
<dbReference type="EnsemblMetazoa" id="CapteT178724">
    <property type="protein sequence ID" value="CapteP178724"/>
    <property type="gene ID" value="CapteG178724"/>
</dbReference>
<proteinExistence type="inferred from homology"/>
<evidence type="ECO:0000256" key="4">
    <source>
        <dbReference type="ARBA" id="ARBA00022803"/>
    </source>
</evidence>
<dbReference type="AlphaFoldDB" id="R7TI04"/>
<dbReference type="EMBL" id="KB310616">
    <property type="protein sequence ID" value="ELT91181.1"/>
    <property type="molecule type" value="Genomic_DNA"/>
</dbReference>
<keyword evidence="3" id="KW-0677">Repeat</keyword>
<dbReference type="InterPro" id="IPR033891">
    <property type="entry name" value="TTC38"/>
</dbReference>
<protein>
    <recommendedName>
        <fullName evidence="2">Tetratricopeptide repeat protein 38</fullName>
    </recommendedName>
</protein>
<organism evidence="5">
    <name type="scientific">Capitella teleta</name>
    <name type="common">Polychaete worm</name>
    <dbReference type="NCBI Taxonomy" id="283909"/>
    <lineage>
        <taxon>Eukaryota</taxon>
        <taxon>Metazoa</taxon>
        <taxon>Spiralia</taxon>
        <taxon>Lophotrochozoa</taxon>
        <taxon>Annelida</taxon>
        <taxon>Polychaeta</taxon>
        <taxon>Sedentaria</taxon>
        <taxon>Scolecida</taxon>
        <taxon>Capitellidae</taxon>
        <taxon>Capitella</taxon>
    </lineage>
</organism>
<evidence type="ECO:0000256" key="2">
    <source>
        <dbReference type="ARBA" id="ARBA00019992"/>
    </source>
</evidence>
<dbReference type="InterPro" id="IPR011990">
    <property type="entry name" value="TPR-like_helical_dom_sf"/>
</dbReference>
<evidence type="ECO:0000256" key="3">
    <source>
        <dbReference type="ARBA" id="ARBA00022737"/>
    </source>
</evidence>
<dbReference type="PANTHER" id="PTHR16263:SF4">
    <property type="entry name" value="TETRATRICOPEPTIDE REPEAT PROTEIN 38"/>
    <property type="match status" value="1"/>
</dbReference>
<keyword evidence="7" id="KW-1185">Reference proteome</keyword>
<reference evidence="5 7" key="2">
    <citation type="journal article" date="2013" name="Nature">
        <title>Insights into bilaterian evolution from three spiralian genomes.</title>
        <authorList>
            <person name="Simakov O."/>
            <person name="Marletaz F."/>
            <person name="Cho S.J."/>
            <person name="Edsinger-Gonzales E."/>
            <person name="Havlak P."/>
            <person name="Hellsten U."/>
            <person name="Kuo D.H."/>
            <person name="Larsson T."/>
            <person name="Lv J."/>
            <person name="Arendt D."/>
            <person name="Savage R."/>
            <person name="Osoegawa K."/>
            <person name="de Jong P."/>
            <person name="Grimwood J."/>
            <person name="Chapman J.A."/>
            <person name="Shapiro H."/>
            <person name="Aerts A."/>
            <person name="Otillar R.P."/>
            <person name="Terry A.Y."/>
            <person name="Boore J.L."/>
            <person name="Grigoriev I.V."/>
            <person name="Lindberg D.R."/>
            <person name="Seaver E.C."/>
            <person name="Weisblat D.A."/>
            <person name="Putnam N.H."/>
            <person name="Rokhsar D.S."/>
        </authorList>
    </citation>
    <scope>NUCLEOTIDE SEQUENCE</scope>
    <source>
        <strain evidence="5 7">I ESC-2004</strain>
    </source>
</reference>
<dbReference type="OMA" id="DLCERHA"/>
<evidence type="ECO:0000313" key="6">
    <source>
        <dbReference type="EnsemblMetazoa" id="CapteP178724"/>
    </source>
</evidence>